<keyword evidence="4" id="KW-1185">Reference proteome</keyword>
<dbReference type="RefSeq" id="WP_160605042.1">
    <property type="nucleotide sequence ID" value="NZ_WTYX01000002.1"/>
</dbReference>
<sequence>MASILYISYDGMAEPLGQSQVVSYLENLSGEHAIHVVSFEKPADLADDAKMRRTRARMEAAHIGWTPLRYHSRPSAPATLYDIAAGTARCIALCMRIKPDIVHARSYISGMIAIALKRVFGAKFLFDIRGFWADERVDGGLWDAEGRVYKTVKALEKRLFRAADHIVTLTDASVPIIEKMDFAGAAPPPITVIPTCADLQRFDLPATRPADPFIFGYVGSFGTWYLMDETMALFRAVCALEPDARMLIVNRHEHAQIRAAAQAAGIDQDRIEISASDHASVPNYIHRMHAASALIKPCYSKLSSAPTKLAEYLGCGVPCVGNTGVGDMESILEGRDIGVALRSFDDAALAEGAKRIVTMARDPATSERCREAATALFSLSGGVEAYRTIYGALASGDRLAGHS</sequence>
<dbReference type="OrthoDB" id="9783380at2"/>
<dbReference type="GO" id="GO:0016757">
    <property type="term" value="F:glycosyltransferase activity"/>
    <property type="evidence" value="ECO:0007669"/>
    <property type="project" value="InterPro"/>
</dbReference>
<reference evidence="3 4" key="1">
    <citation type="submission" date="2019-12" db="EMBL/GenBank/DDBJ databases">
        <title>Genomic-based taxomic classification of the family Erythrobacteraceae.</title>
        <authorList>
            <person name="Xu L."/>
        </authorList>
    </citation>
    <scope>NUCLEOTIDE SEQUENCE [LARGE SCALE GENOMIC DNA]</scope>
    <source>
        <strain evidence="3 4">KCTC 52763</strain>
    </source>
</reference>
<dbReference type="EMBL" id="WTYX01000002">
    <property type="protein sequence ID" value="MXO91356.1"/>
    <property type="molecule type" value="Genomic_DNA"/>
</dbReference>
<gene>
    <name evidence="3" type="ORF">GRI41_11020</name>
</gene>
<dbReference type="InterPro" id="IPR001296">
    <property type="entry name" value="Glyco_trans_1"/>
</dbReference>
<protein>
    <submittedName>
        <fullName evidence="3">Glycosyltransferase</fullName>
    </submittedName>
</protein>
<dbReference type="PANTHER" id="PTHR12526">
    <property type="entry name" value="GLYCOSYLTRANSFERASE"/>
    <property type="match status" value="1"/>
</dbReference>
<feature type="domain" description="Glycosyl transferase family 1" evidence="1">
    <location>
        <begin position="208"/>
        <end position="373"/>
    </location>
</feature>
<name>A0A844ZWM8_9SPHN</name>
<evidence type="ECO:0000313" key="4">
    <source>
        <dbReference type="Proteomes" id="UP000442714"/>
    </source>
</evidence>
<dbReference type="Proteomes" id="UP000442714">
    <property type="component" value="Unassembled WGS sequence"/>
</dbReference>
<evidence type="ECO:0000259" key="2">
    <source>
        <dbReference type="Pfam" id="PF13579"/>
    </source>
</evidence>
<dbReference type="Pfam" id="PF13579">
    <property type="entry name" value="Glyco_trans_4_4"/>
    <property type="match status" value="1"/>
</dbReference>
<dbReference type="SUPFAM" id="SSF53756">
    <property type="entry name" value="UDP-Glycosyltransferase/glycogen phosphorylase"/>
    <property type="match status" value="1"/>
</dbReference>
<comment type="caution">
    <text evidence="3">The sequence shown here is derived from an EMBL/GenBank/DDBJ whole genome shotgun (WGS) entry which is preliminary data.</text>
</comment>
<keyword evidence="3" id="KW-0808">Transferase</keyword>
<dbReference type="InterPro" id="IPR028098">
    <property type="entry name" value="Glyco_trans_4-like_N"/>
</dbReference>
<evidence type="ECO:0000259" key="1">
    <source>
        <dbReference type="Pfam" id="PF00534"/>
    </source>
</evidence>
<organism evidence="3 4">
    <name type="scientific">Pontixanthobacter aquaemixtae</name>
    <dbReference type="NCBI Taxonomy" id="1958940"/>
    <lineage>
        <taxon>Bacteria</taxon>
        <taxon>Pseudomonadati</taxon>
        <taxon>Pseudomonadota</taxon>
        <taxon>Alphaproteobacteria</taxon>
        <taxon>Sphingomonadales</taxon>
        <taxon>Erythrobacteraceae</taxon>
        <taxon>Pontixanthobacter</taxon>
    </lineage>
</organism>
<proteinExistence type="predicted"/>
<accession>A0A844ZWM8</accession>
<feature type="domain" description="Glycosyltransferase subfamily 4-like N-terminal" evidence="2">
    <location>
        <begin position="32"/>
        <end position="194"/>
    </location>
</feature>
<dbReference type="Gene3D" id="3.40.50.2000">
    <property type="entry name" value="Glycogen Phosphorylase B"/>
    <property type="match status" value="2"/>
</dbReference>
<dbReference type="AlphaFoldDB" id="A0A844ZWM8"/>
<dbReference type="Pfam" id="PF00534">
    <property type="entry name" value="Glycos_transf_1"/>
    <property type="match status" value="1"/>
</dbReference>
<evidence type="ECO:0000313" key="3">
    <source>
        <dbReference type="EMBL" id="MXO91356.1"/>
    </source>
</evidence>